<reference evidence="3" key="1">
    <citation type="submission" date="2017-09" db="EMBL/GenBank/DDBJ databases">
        <title>Depth-based differentiation of microbial function through sediment-hosted aquifers and enrichment of novel symbionts in the deep terrestrial subsurface.</title>
        <authorList>
            <person name="Probst A.J."/>
            <person name="Ladd B."/>
            <person name="Jarett J.K."/>
            <person name="Geller-Mcgrath D.E."/>
            <person name="Sieber C.M.K."/>
            <person name="Emerson J.B."/>
            <person name="Anantharaman K."/>
            <person name="Thomas B.C."/>
            <person name="Malmstrom R."/>
            <person name="Stieglmeier M."/>
            <person name="Klingl A."/>
            <person name="Woyke T."/>
            <person name="Ryan C.M."/>
            <person name="Banfield J.F."/>
        </authorList>
    </citation>
    <scope>NUCLEOTIDE SEQUENCE [LARGE SCALE GENOMIC DNA]</scope>
</reference>
<keyword evidence="1" id="KW-0472">Membrane</keyword>
<dbReference type="AlphaFoldDB" id="A0A2H0VEV9"/>
<comment type="caution">
    <text evidence="2">The sequence shown here is derived from an EMBL/GenBank/DDBJ whole genome shotgun (WGS) entry which is preliminary data.</text>
</comment>
<evidence type="ECO:0000313" key="2">
    <source>
        <dbReference type="EMBL" id="PIR97635.1"/>
    </source>
</evidence>
<proteinExistence type="predicted"/>
<evidence type="ECO:0000256" key="1">
    <source>
        <dbReference type="SAM" id="Phobius"/>
    </source>
</evidence>
<keyword evidence="1" id="KW-1133">Transmembrane helix</keyword>
<gene>
    <name evidence="2" type="ORF">COT91_00590</name>
</gene>
<sequence>MNLLSKNWGKLVTAALVVLAGMRLLDLLMLWGLFSKFASTFRGVGVTNDYLVNAMSVAMMTIAALLLRHLIWKFILRRTEQGTLIFGAAITGWMLLMYVVSLPGAGEYFNPVTGQPRYVYIVLSNGEIDLQPLGYKYHPVTGEEMQSLTREAVKQYADKIQRFAELHPSDIGASSFPRAEPPPPPGSAGFQYTVEPQLSKSYIEVFSWQHLMYETLEGCATMRIVGMRLGTNALVLRVEYRNGCTGKLICLSEPESEDTYMVSDEGEGLKLRSNDGDFSFWGSNGCSNHYSRGLLPGEAFSYSLVFAPLTHFARQLTFTNQKFEKAVITFLAPT</sequence>
<dbReference type="EMBL" id="PFAJ01000006">
    <property type="protein sequence ID" value="PIR97635.1"/>
    <property type="molecule type" value="Genomic_DNA"/>
</dbReference>
<accession>A0A2H0VEV9</accession>
<feature type="transmembrane region" description="Helical" evidence="1">
    <location>
        <begin position="50"/>
        <end position="71"/>
    </location>
</feature>
<evidence type="ECO:0000313" key="3">
    <source>
        <dbReference type="Proteomes" id="UP000230557"/>
    </source>
</evidence>
<keyword evidence="1" id="KW-0812">Transmembrane</keyword>
<name>A0A2H0VEV9_9BACT</name>
<feature type="transmembrane region" description="Helical" evidence="1">
    <location>
        <begin position="12"/>
        <end position="34"/>
    </location>
</feature>
<organism evidence="2 3">
    <name type="scientific">Candidatus Doudnabacteria bacterium CG10_big_fil_rev_8_21_14_0_10_41_10</name>
    <dbReference type="NCBI Taxonomy" id="1974551"/>
    <lineage>
        <taxon>Bacteria</taxon>
        <taxon>Candidatus Doudnaibacteriota</taxon>
    </lineage>
</organism>
<feature type="transmembrane region" description="Helical" evidence="1">
    <location>
        <begin position="83"/>
        <end position="101"/>
    </location>
</feature>
<protein>
    <submittedName>
        <fullName evidence="2">Uncharacterized protein</fullName>
    </submittedName>
</protein>
<dbReference type="Proteomes" id="UP000230557">
    <property type="component" value="Unassembled WGS sequence"/>
</dbReference>